<dbReference type="PANTHER" id="PTHR30589:SF0">
    <property type="entry name" value="PHOSPHATIDYLGLYCEROL--PROLIPOPROTEIN DIACYLGLYCERYL TRANSFERASE"/>
    <property type="match status" value="1"/>
</dbReference>
<evidence type="ECO:0000313" key="10">
    <source>
        <dbReference type="Proteomes" id="UP000549113"/>
    </source>
</evidence>
<feature type="transmembrane region" description="Helical" evidence="7">
    <location>
        <begin position="110"/>
        <end position="127"/>
    </location>
</feature>
<evidence type="ECO:0000256" key="8">
    <source>
        <dbReference type="SAM" id="MobiDB-lite"/>
    </source>
</evidence>
<feature type="region of interest" description="Disordered" evidence="8">
    <location>
        <begin position="306"/>
        <end position="329"/>
    </location>
</feature>
<dbReference type="HAMAP" id="MF_01147">
    <property type="entry name" value="Lgt"/>
    <property type="match status" value="1"/>
</dbReference>
<dbReference type="GO" id="GO:0042158">
    <property type="term" value="P:lipoprotein biosynthetic process"/>
    <property type="evidence" value="ECO:0007669"/>
    <property type="project" value="UniProtKB-UniRule"/>
</dbReference>
<feature type="transmembrane region" description="Helical" evidence="7">
    <location>
        <begin position="134"/>
        <end position="152"/>
    </location>
</feature>
<evidence type="ECO:0000256" key="5">
    <source>
        <dbReference type="ARBA" id="ARBA00022989"/>
    </source>
</evidence>
<name>A0AA40SN84_9MICO</name>
<proteinExistence type="inferred from homology"/>
<evidence type="ECO:0000256" key="7">
    <source>
        <dbReference type="HAMAP-Rule" id="MF_01147"/>
    </source>
</evidence>
<feature type="transmembrane region" description="Helical" evidence="7">
    <location>
        <begin position="251"/>
        <end position="273"/>
    </location>
</feature>
<keyword evidence="5 7" id="KW-1133">Transmembrane helix</keyword>
<feature type="transmembrane region" description="Helical" evidence="7">
    <location>
        <begin position="221"/>
        <end position="239"/>
    </location>
</feature>
<gene>
    <name evidence="7" type="primary">lgt</name>
    <name evidence="9" type="ORF">BKA10_001009</name>
</gene>
<dbReference type="Pfam" id="PF01790">
    <property type="entry name" value="LGT"/>
    <property type="match status" value="1"/>
</dbReference>
<feature type="binding site" evidence="7">
    <location>
        <position position="153"/>
    </location>
    <ligand>
        <name>a 1,2-diacyl-sn-glycero-3-phospho-(1'-sn-glycerol)</name>
        <dbReference type="ChEBI" id="CHEBI:64716"/>
    </ligand>
</feature>
<accession>A0AA40SN84</accession>
<keyword evidence="2 7" id="KW-1003">Cell membrane</keyword>
<keyword evidence="3 7" id="KW-0808">Transferase</keyword>
<reference evidence="9 10" key="1">
    <citation type="submission" date="2020-08" db="EMBL/GenBank/DDBJ databases">
        <title>Sequencing the genomes of 1000 actinobacteria strains.</title>
        <authorList>
            <person name="Klenk H.-P."/>
        </authorList>
    </citation>
    <scope>NUCLEOTIDE SEQUENCE [LARGE SCALE GENOMIC DNA]</scope>
    <source>
        <strain evidence="9 10">DSM 19600</strain>
    </source>
</reference>
<evidence type="ECO:0000256" key="4">
    <source>
        <dbReference type="ARBA" id="ARBA00022692"/>
    </source>
</evidence>
<feature type="transmembrane region" description="Helical" evidence="7">
    <location>
        <begin position="27"/>
        <end position="45"/>
    </location>
</feature>
<dbReference type="NCBIfam" id="TIGR00544">
    <property type="entry name" value="lgt"/>
    <property type="match status" value="1"/>
</dbReference>
<dbReference type="GO" id="GO:0008961">
    <property type="term" value="F:phosphatidylglycerol-prolipoprotein diacylglyceryl transferase activity"/>
    <property type="evidence" value="ECO:0007669"/>
    <property type="project" value="UniProtKB-UniRule"/>
</dbReference>
<sequence length="329" mass="36671">MTFSALPVIASIPSPPISSFQLGPLTIHFYALCILTGIVVATLLTNHRLTRRGAEPWVVIDIALLAVPLAIIVARLYHVFTHFDFYFAEGREWWNPFERDAIWNVWDGGIAIYGSLIGGAIGAWLGCKWTGIRFWTFADALAPGLLLAQAIGRFGNWFNQELFGLPTDLPWGLEISPDNPAFPPGLADDTLFHPTFAYEVIWNVLGVLVLLWAGRRFRLQWGRLFGLYLVWYSAGRVVWESIRIDPSDIILGLRTNVWAAIFGVVLGLVIMIVQKRRHPGYEPSPYVPGREWSPEVAVQSQNTDDFVDVSAPPEPEAIETAATSKGISE</sequence>
<evidence type="ECO:0000256" key="2">
    <source>
        <dbReference type="ARBA" id="ARBA00022475"/>
    </source>
</evidence>
<comment type="pathway">
    <text evidence="7">Protein modification; lipoprotein biosynthesis (diacylglyceryl transfer).</text>
</comment>
<evidence type="ECO:0000256" key="6">
    <source>
        <dbReference type="ARBA" id="ARBA00023136"/>
    </source>
</evidence>
<dbReference type="AlphaFoldDB" id="A0AA40SN84"/>
<dbReference type="EMBL" id="JACIFH010000001">
    <property type="protein sequence ID" value="MBB4139215.1"/>
    <property type="molecule type" value="Genomic_DNA"/>
</dbReference>
<feature type="transmembrane region" description="Helical" evidence="7">
    <location>
        <begin position="57"/>
        <end position="77"/>
    </location>
</feature>
<keyword evidence="10" id="KW-1185">Reference proteome</keyword>
<comment type="similarity">
    <text evidence="1 7">Belongs to the Lgt family.</text>
</comment>
<dbReference type="GO" id="GO:0005886">
    <property type="term" value="C:plasma membrane"/>
    <property type="evidence" value="ECO:0007669"/>
    <property type="project" value="UniProtKB-SubCell"/>
</dbReference>
<protein>
    <recommendedName>
        <fullName evidence="7">Phosphatidylglycerol--prolipoprotein diacylglyceryl transferase</fullName>
        <ecNumber evidence="7">2.5.1.145</ecNumber>
    </recommendedName>
</protein>
<dbReference type="Proteomes" id="UP000549113">
    <property type="component" value="Unassembled WGS sequence"/>
</dbReference>
<evidence type="ECO:0000256" key="3">
    <source>
        <dbReference type="ARBA" id="ARBA00022679"/>
    </source>
</evidence>
<keyword evidence="6 7" id="KW-0472">Membrane</keyword>
<comment type="catalytic activity">
    <reaction evidence="7">
        <text>L-cysteinyl-[prolipoprotein] + a 1,2-diacyl-sn-glycero-3-phospho-(1'-sn-glycerol) = an S-1,2-diacyl-sn-glyceryl-L-cysteinyl-[prolipoprotein] + sn-glycerol 1-phosphate + H(+)</text>
        <dbReference type="Rhea" id="RHEA:56712"/>
        <dbReference type="Rhea" id="RHEA-COMP:14679"/>
        <dbReference type="Rhea" id="RHEA-COMP:14680"/>
        <dbReference type="ChEBI" id="CHEBI:15378"/>
        <dbReference type="ChEBI" id="CHEBI:29950"/>
        <dbReference type="ChEBI" id="CHEBI:57685"/>
        <dbReference type="ChEBI" id="CHEBI:64716"/>
        <dbReference type="ChEBI" id="CHEBI:140658"/>
        <dbReference type="EC" id="2.5.1.145"/>
    </reaction>
</comment>
<feature type="transmembrane region" description="Helical" evidence="7">
    <location>
        <begin position="196"/>
        <end position="214"/>
    </location>
</feature>
<dbReference type="InterPro" id="IPR001640">
    <property type="entry name" value="Lgt"/>
</dbReference>
<organism evidence="9 10">
    <name type="scientific">Microbacterium invictum</name>
    <dbReference type="NCBI Taxonomy" id="515415"/>
    <lineage>
        <taxon>Bacteria</taxon>
        <taxon>Bacillati</taxon>
        <taxon>Actinomycetota</taxon>
        <taxon>Actinomycetes</taxon>
        <taxon>Micrococcales</taxon>
        <taxon>Microbacteriaceae</taxon>
        <taxon>Microbacterium</taxon>
    </lineage>
</organism>
<dbReference type="EC" id="2.5.1.145" evidence="7"/>
<dbReference type="RefSeq" id="WP_183498904.1">
    <property type="nucleotide sequence ID" value="NZ_BAABCO010000001.1"/>
</dbReference>
<evidence type="ECO:0000313" key="9">
    <source>
        <dbReference type="EMBL" id="MBB4139215.1"/>
    </source>
</evidence>
<comment type="function">
    <text evidence="7">Catalyzes the transfer of the diacylglyceryl group from phosphatidylglycerol to the sulfhydryl group of the N-terminal cysteine of a prolipoprotein, the first step in the formation of mature lipoproteins.</text>
</comment>
<dbReference type="PROSITE" id="PS01311">
    <property type="entry name" value="LGT"/>
    <property type="match status" value="1"/>
</dbReference>
<comment type="caution">
    <text evidence="9">The sequence shown here is derived from an EMBL/GenBank/DDBJ whole genome shotgun (WGS) entry which is preliminary data.</text>
</comment>
<dbReference type="PANTHER" id="PTHR30589">
    <property type="entry name" value="PROLIPOPROTEIN DIACYLGLYCERYL TRANSFERASE"/>
    <property type="match status" value="1"/>
</dbReference>
<comment type="subcellular location">
    <subcellularLocation>
        <location evidence="7">Cell membrane</location>
        <topology evidence="7">Multi-pass membrane protein</topology>
    </subcellularLocation>
</comment>
<keyword evidence="4 7" id="KW-0812">Transmembrane</keyword>
<evidence type="ECO:0000256" key="1">
    <source>
        <dbReference type="ARBA" id="ARBA00007150"/>
    </source>
</evidence>